<protein>
    <submittedName>
        <fullName evidence="3">Uncharacterized protein</fullName>
    </submittedName>
</protein>
<gene>
    <name evidence="3" type="ORF">Cvel_14308</name>
</gene>
<dbReference type="EMBL" id="CDMZ01000013">
    <property type="protein sequence ID" value="CEM04482.1"/>
    <property type="molecule type" value="Genomic_DNA"/>
</dbReference>
<sequence length="470" mass="50396">MPSTLAVRDWVVVGIGVVPATVVWVILGLVACFSVIPETGEGGQKPVWLSRNPVKRSGEVFFLNYSVFWICWFGTVVVSGVWRNFGNWSYLFVTSMLVVPPFVLPLLQAGEEETSKNAQMSTLCRLFWFKANVWVAILSFIGNYFWTHYFYSLLGVSYSLDGWRLNNVPVPMYLATHSYFLSYHVVAGLVLRRWRTSRLRAASPAWLRPLGSFAVVSLLASSTALTEAVTISGYDHYVIADRKFFYTVGSVVYGMALMISFPMFSQLDEPSSGCRLCGGSGDLSGAALAAGAKEESLRAAGLGSTSPRTPLIPPVPPKWRPSGAPGAGGSKPGGATPPRPGLLRSNTVHLGPGGRVKARPKTPTAASSLLGGLGLEAGGGPGMPLSGEDAGARFGASWGSSALRIDCACSCWSLGQTVLHACATGMLVLLAFDAFRLIFQASPSVKVQDVRLPWLESVIAGIKEENEFSL</sequence>
<accession>A0A0G4F061</accession>
<feature type="transmembrane region" description="Helical" evidence="2">
    <location>
        <begin position="12"/>
        <end position="36"/>
    </location>
</feature>
<organism evidence="3">
    <name type="scientific">Chromera velia CCMP2878</name>
    <dbReference type="NCBI Taxonomy" id="1169474"/>
    <lineage>
        <taxon>Eukaryota</taxon>
        <taxon>Sar</taxon>
        <taxon>Alveolata</taxon>
        <taxon>Colpodellida</taxon>
        <taxon>Chromeraceae</taxon>
        <taxon>Chromera</taxon>
    </lineage>
</organism>
<keyword evidence="2" id="KW-0812">Transmembrane</keyword>
<feature type="transmembrane region" description="Helical" evidence="2">
    <location>
        <begin position="171"/>
        <end position="191"/>
    </location>
</feature>
<feature type="compositionally biased region" description="Pro residues" evidence="1">
    <location>
        <begin position="310"/>
        <end position="319"/>
    </location>
</feature>
<keyword evidence="2" id="KW-1133">Transmembrane helix</keyword>
<dbReference type="InterPro" id="IPR020532">
    <property type="entry name" value="Cycloeucalenol_cycloisomerase"/>
</dbReference>
<dbReference type="AlphaFoldDB" id="A0A0G4F061"/>
<feature type="region of interest" description="Disordered" evidence="1">
    <location>
        <begin position="298"/>
        <end position="364"/>
    </location>
</feature>
<feature type="transmembrane region" description="Helical" evidence="2">
    <location>
        <begin position="127"/>
        <end position="151"/>
    </location>
</feature>
<reference evidence="3" key="1">
    <citation type="submission" date="2014-11" db="EMBL/GenBank/DDBJ databases">
        <authorList>
            <person name="Otto D Thomas"/>
            <person name="Naeem Raeece"/>
        </authorList>
    </citation>
    <scope>NUCLEOTIDE SEQUENCE</scope>
</reference>
<evidence type="ECO:0000313" key="3">
    <source>
        <dbReference type="EMBL" id="CEM04482.1"/>
    </source>
</evidence>
<feature type="transmembrane region" description="Helical" evidence="2">
    <location>
        <begin position="244"/>
        <end position="265"/>
    </location>
</feature>
<dbReference type="VEuPathDB" id="CryptoDB:Cvel_14308"/>
<name>A0A0G4F061_9ALVE</name>
<feature type="transmembrane region" description="Helical" evidence="2">
    <location>
        <begin position="88"/>
        <end position="107"/>
    </location>
</feature>
<evidence type="ECO:0000256" key="2">
    <source>
        <dbReference type="SAM" id="Phobius"/>
    </source>
</evidence>
<feature type="transmembrane region" description="Helical" evidence="2">
    <location>
        <begin position="60"/>
        <end position="82"/>
    </location>
</feature>
<dbReference type="PANTHER" id="PTHR35136">
    <property type="entry name" value="CYCLOEUCALENOL CYCLOISOMERASE"/>
    <property type="match status" value="1"/>
</dbReference>
<dbReference type="PANTHER" id="PTHR35136:SF1">
    <property type="entry name" value="CYCLOEUCALENOL CYCLOISOMERASE"/>
    <property type="match status" value="1"/>
</dbReference>
<dbReference type="GO" id="GO:0047793">
    <property type="term" value="F:cycloeucalenol cycloisomerase activity"/>
    <property type="evidence" value="ECO:0007669"/>
    <property type="project" value="InterPro"/>
</dbReference>
<proteinExistence type="predicted"/>
<evidence type="ECO:0000256" key="1">
    <source>
        <dbReference type="SAM" id="MobiDB-lite"/>
    </source>
</evidence>
<keyword evidence="2" id="KW-0472">Membrane</keyword>